<evidence type="ECO:0000256" key="4">
    <source>
        <dbReference type="ARBA" id="ARBA00022670"/>
    </source>
</evidence>
<proteinExistence type="inferred from homology"/>
<keyword evidence="10" id="KW-1185">Reference proteome</keyword>
<feature type="transmembrane region" description="Helical" evidence="7">
    <location>
        <begin position="37"/>
        <end position="59"/>
    </location>
</feature>
<name>A0A4S4EVM0_CAMSN</name>
<keyword evidence="5" id="KW-0378">Hydrolase</keyword>
<dbReference type="PANTHER" id="PTHR22936:SF69">
    <property type="entry name" value="RHOMBOID-LIKE PROTEIN"/>
    <property type="match status" value="1"/>
</dbReference>
<dbReference type="GO" id="GO:0006508">
    <property type="term" value="P:proteolysis"/>
    <property type="evidence" value="ECO:0007669"/>
    <property type="project" value="UniProtKB-KW"/>
</dbReference>
<dbReference type="AlphaFoldDB" id="A0A4S4EVM0"/>
<dbReference type="GO" id="GO:0016020">
    <property type="term" value="C:membrane"/>
    <property type="evidence" value="ECO:0007669"/>
    <property type="project" value="InterPro"/>
</dbReference>
<reference evidence="9 10" key="1">
    <citation type="journal article" date="2018" name="Proc. Natl. Acad. Sci. U.S.A.">
        <title>Draft genome sequence of Camellia sinensis var. sinensis provides insights into the evolution of the tea genome and tea quality.</title>
        <authorList>
            <person name="Wei C."/>
            <person name="Yang H."/>
            <person name="Wang S."/>
            <person name="Zhao J."/>
            <person name="Liu C."/>
            <person name="Gao L."/>
            <person name="Xia E."/>
            <person name="Lu Y."/>
            <person name="Tai Y."/>
            <person name="She G."/>
            <person name="Sun J."/>
            <person name="Cao H."/>
            <person name="Tong W."/>
            <person name="Gao Q."/>
            <person name="Li Y."/>
            <person name="Deng W."/>
            <person name="Jiang X."/>
            <person name="Wang W."/>
            <person name="Chen Q."/>
            <person name="Zhang S."/>
            <person name="Li H."/>
            <person name="Wu J."/>
            <person name="Wang P."/>
            <person name="Li P."/>
            <person name="Shi C."/>
            <person name="Zheng F."/>
            <person name="Jian J."/>
            <person name="Huang B."/>
            <person name="Shan D."/>
            <person name="Shi M."/>
            <person name="Fang C."/>
            <person name="Yue Y."/>
            <person name="Li F."/>
            <person name="Li D."/>
            <person name="Wei S."/>
            <person name="Han B."/>
            <person name="Jiang C."/>
            <person name="Yin Y."/>
            <person name="Xia T."/>
            <person name="Zhang Z."/>
            <person name="Bennetzen J.L."/>
            <person name="Zhao S."/>
            <person name="Wan X."/>
        </authorList>
    </citation>
    <scope>NUCLEOTIDE SEQUENCE [LARGE SCALE GENOMIC DNA]</scope>
    <source>
        <strain evidence="10">cv. Shuchazao</strain>
        <tissue evidence="9">Leaf</tissue>
    </source>
</reference>
<feature type="domain" description="DUF4005" evidence="8">
    <location>
        <begin position="131"/>
        <end position="183"/>
    </location>
</feature>
<keyword evidence="7" id="KW-1133">Transmembrane helix</keyword>
<dbReference type="EMBL" id="SDRB02001621">
    <property type="protein sequence ID" value="THG21018.1"/>
    <property type="molecule type" value="Genomic_DNA"/>
</dbReference>
<evidence type="ECO:0000256" key="6">
    <source>
        <dbReference type="ARBA" id="ARBA00022825"/>
    </source>
</evidence>
<keyword evidence="4" id="KW-0645">Protease</keyword>
<keyword evidence="6" id="KW-0720">Serine protease</keyword>
<evidence type="ECO:0000256" key="1">
    <source>
        <dbReference type="ARBA" id="ARBA00000156"/>
    </source>
</evidence>
<dbReference type="PANTHER" id="PTHR22936">
    <property type="entry name" value="RHOMBOID-RELATED"/>
    <property type="match status" value="1"/>
</dbReference>
<evidence type="ECO:0000256" key="3">
    <source>
        <dbReference type="ARBA" id="ARBA00013039"/>
    </source>
</evidence>
<gene>
    <name evidence="9" type="ORF">TEA_026632</name>
</gene>
<protein>
    <recommendedName>
        <fullName evidence="3">rhomboid protease</fullName>
        <ecNumber evidence="3">3.4.21.105</ecNumber>
    </recommendedName>
</protein>
<dbReference type="Proteomes" id="UP000306102">
    <property type="component" value="Unassembled WGS sequence"/>
</dbReference>
<dbReference type="EC" id="3.4.21.105" evidence="3"/>
<sequence length="208" mass="23049">MANEDLEGRGGTKSRGNTYPPTYYSPSYFIESTEAMWTSWLVPMIVVANVGMFIVIMYFNNCPKNNSLGFASGTCVAKFLGRLSFEPLRENPLFGPSSSTFTQLHQGVVVLREVHSLPLRATDQEANLSGCSSHLNCMACTESSRAKVRSLSAPKQRPQFESSVSSKRYSVSANFANKAYLGSGRLERLGRLVRGDATWLNAGHWNRY</sequence>
<evidence type="ECO:0000256" key="2">
    <source>
        <dbReference type="ARBA" id="ARBA00009045"/>
    </source>
</evidence>
<comment type="catalytic activity">
    <reaction evidence="1">
        <text>Cleaves type-1 transmembrane domains using a catalytic dyad composed of serine and histidine that are contributed by different transmembrane domains.</text>
        <dbReference type="EC" id="3.4.21.105"/>
    </reaction>
</comment>
<dbReference type="Pfam" id="PF13178">
    <property type="entry name" value="DUF4005"/>
    <property type="match status" value="1"/>
</dbReference>
<keyword evidence="7" id="KW-0472">Membrane</keyword>
<organism evidence="9 10">
    <name type="scientific">Camellia sinensis var. sinensis</name>
    <name type="common">China tea</name>
    <dbReference type="NCBI Taxonomy" id="542762"/>
    <lineage>
        <taxon>Eukaryota</taxon>
        <taxon>Viridiplantae</taxon>
        <taxon>Streptophyta</taxon>
        <taxon>Embryophyta</taxon>
        <taxon>Tracheophyta</taxon>
        <taxon>Spermatophyta</taxon>
        <taxon>Magnoliopsida</taxon>
        <taxon>eudicotyledons</taxon>
        <taxon>Gunneridae</taxon>
        <taxon>Pentapetalae</taxon>
        <taxon>asterids</taxon>
        <taxon>Ericales</taxon>
        <taxon>Theaceae</taxon>
        <taxon>Camellia</taxon>
    </lineage>
</organism>
<evidence type="ECO:0000259" key="8">
    <source>
        <dbReference type="Pfam" id="PF13178"/>
    </source>
</evidence>
<accession>A0A4S4EVM0</accession>
<dbReference type="InterPro" id="IPR025064">
    <property type="entry name" value="DUF4005"/>
</dbReference>
<evidence type="ECO:0000313" key="10">
    <source>
        <dbReference type="Proteomes" id="UP000306102"/>
    </source>
</evidence>
<keyword evidence="7" id="KW-0812">Transmembrane</keyword>
<evidence type="ECO:0000256" key="5">
    <source>
        <dbReference type="ARBA" id="ARBA00022801"/>
    </source>
</evidence>
<dbReference type="GO" id="GO:0008236">
    <property type="term" value="F:serine-type peptidase activity"/>
    <property type="evidence" value="ECO:0007669"/>
    <property type="project" value="UniProtKB-KW"/>
</dbReference>
<comment type="similarity">
    <text evidence="2">Belongs to the peptidase S54 family.</text>
</comment>
<comment type="caution">
    <text evidence="9">The sequence shown here is derived from an EMBL/GenBank/DDBJ whole genome shotgun (WGS) entry which is preliminary data.</text>
</comment>
<dbReference type="InterPro" id="IPR002610">
    <property type="entry name" value="Peptidase_S54_rhomboid-like"/>
</dbReference>
<dbReference type="STRING" id="542762.A0A4S4EVM0"/>
<evidence type="ECO:0000313" key="9">
    <source>
        <dbReference type="EMBL" id="THG21018.1"/>
    </source>
</evidence>
<evidence type="ECO:0000256" key="7">
    <source>
        <dbReference type="SAM" id="Phobius"/>
    </source>
</evidence>